<keyword evidence="1 2" id="KW-0238">DNA-binding</keyword>
<evidence type="ECO:0000313" key="5">
    <source>
        <dbReference type="EMBL" id="EKV31304.1"/>
    </source>
</evidence>
<keyword evidence="2" id="KW-0227">DNA damage</keyword>
<dbReference type="SUPFAM" id="SSF100939">
    <property type="entry name" value="SPOC domain-like"/>
    <property type="match status" value="1"/>
</dbReference>
<dbReference type="STRING" id="1238182.C882_3677"/>
<dbReference type="eggNOG" id="COG1273">
    <property type="taxonomic scope" value="Bacteria"/>
</dbReference>
<dbReference type="Gene3D" id="2.40.290.10">
    <property type="match status" value="1"/>
</dbReference>
<feature type="compositionally biased region" description="Low complexity" evidence="3">
    <location>
        <begin position="277"/>
        <end position="287"/>
    </location>
</feature>
<evidence type="ECO:0000313" key="6">
    <source>
        <dbReference type="Proteomes" id="UP000009881"/>
    </source>
</evidence>
<dbReference type="SMART" id="SM00559">
    <property type="entry name" value="Ku78"/>
    <property type="match status" value="1"/>
</dbReference>
<comment type="similarity">
    <text evidence="2">Belongs to the prokaryotic Ku family.</text>
</comment>
<proteinExistence type="inferred from homology"/>
<name>K9H2M1_9PROT</name>
<feature type="region of interest" description="Disordered" evidence="3">
    <location>
        <begin position="228"/>
        <end position="295"/>
    </location>
</feature>
<dbReference type="AlphaFoldDB" id="K9H2M1"/>
<dbReference type="EMBL" id="ANHY01000006">
    <property type="protein sequence ID" value="EKV31304.1"/>
    <property type="molecule type" value="Genomic_DNA"/>
</dbReference>
<dbReference type="HAMAP" id="MF_01875">
    <property type="entry name" value="Prokaryotic_Ku"/>
    <property type="match status" value="1"/>
</dbReference>
<dbReference type="RefSeq" id="WP_009539785.1">
    <property type="nucleotide sequence ID" value="NZ_ANHY01000006.1"/>
</dbReference>
<accession>K9H2M1</accession>
<protein>
    <recommendedName>
        <fullName evidence="2">Non-homologous end joining protein Ku</fullName>
    </recommendedName>
</protein>
<dbReference type="InterPro" id="IPR016194">
    <property type="entry name" value="SPOC-like_C_dom_sf"/>
</dbReference>
<keyword evidence="2" id="KW-0234">DNA repair</keyword>
<comment type="caution">
    <text evidence="5">The sequence shown here is derived from an EMBL/GenBank/DDBJ whole genome shotgun (WGS) entry which is preliminary data.</text>
</comment>
<dbReference type="Pfam" id="PF02735">
    <property type="entry name" value="Ku"/>
    <property type="match status" value="1"/>
</dbReference>
<feature type="domain" description="Ku" evidence="4">
    <location>
        <begin position="54"/>
        <end position="183"/>
    </location>
</feature>
<keyword evidence="2" id="KW-0233">DNA recombination</keyword>
<gene>
    <name evidence="2" type="primary">ku</name>
    <name evidence="5" type="ORF">C882_3677</name>
</gene>
<feature type="compositionally biased region" description="Basic and acidic residues" evidence="3">
    <location>
        <begin position="228"/>
        <end position="237"/>
    </location>
</feature>
<evidence type="ECO:0000259" key="4">
    <source>
        <dbReference type="SMART" id="SM00559"/>
    </source>
</evidence>
<dbReference type="InterPro" id="IPR009187">
    <property type="entry name" value="Prok_Ku"/>
</dbReference>
<comment type="subunit">
    <text evidence="2">Homodimer. Interacts with LigD.</text>
</comment>
<dbReference type="GO" id="GO:0003690">
    <property type="term" value="F:double-stranded DNA binding"/>
    <property type="evidence" value="ECO:0007669"/>
    <property type="project" value="UniProtKB-UniRule"/>
</dbReference>
<evidence type="ECO:0000256" key="2">
    <source>
        <dbReference type="HAMAP-Rule" id="MF_01875"/>
    </source>
</evidence>
<dbReference type="GO" id="GO:0006310">
    <property type="term" value="P:DNA recombination"/>
    <property type="evidence" value="ECO:0007669"/>
    <property type="project" value="UniProtKB-KW"/>
</dbReference>
<dbReference type="NCBIfam" id="TIGR02772">
    <property type="entry name" value="Ku_bact"/>
    <property type="match status" value="1"/>
</dbReference>
<dbReference type="PANTHER" id="PTHR41251">
    <property type="entry name" value="NON-HOMOLOGOUS END JOINING PROTEIN KU"/>
    <property type="match status" value="1"/>
</dbReference>
<evidence type="ECO:0000256" key="3">
    <source>
        <dbReference type="SAM" id="MobiDB-lite"/>
    </source>
</evidence>
<dbReference type="PANTHER" id="PTHR41251:SF1">
    <property type="entry name" value="NON-HOMOLOGOUS END JOINING PROTEIN KU"/>
    <property type="match status" value="1"/>
</dbReference>
<dbReference type="PIRSF" id="PIRSF006493">
    <property type="entry name" value="Prok_Ku"/>
    <property type="match status" value="1"/>
</dbReference>
<dbReference type="OrthoDB" id="9780854at2"/>
<organism evidence="5 6">
    <name type="scientific">Caenispirillum salinarum AK4</name>
    <dbReference type="NCBI Taxonomy" id="1238182"/>
    <lineage>
        <taxon>Bacteria</taxon>
        <taxon>Pseudomonadati</taxon>
        <taxon>Pseudomonadota</taxon>
        <taxon>Alphaproteobacteria</taxon>
        <taxon>Rhodospirillales</taxon>
        <taxon>Novispirillaceae</taxon>
        <taxon>Caenispirillum</taxon>
    </lineage>
</organism>
<keyword evidence="6" id="KW-1185">Reference proteome</keyword>
<sequence length="295" mass="32687">MAARPYWKGHIRLALVSFPVRLYAAVTGTNKVSLHRYHRDTGERVRNQLYVPDHGPIERDEVVMGADADGSFVPIEKEDLDELKVESRHTIDLSHFVDASDVDAIYYDKPYFVTPDGDIANEAYVTIRDALRGARKMALGQIVLGGKEHIVAIRPCGKGLLLETLRYAEELREAEEYFAEVEDVKPDKDQVKMAQQLIESRAGEFKPETFHDHYQDALRDLIEERMQGHEGPVEKGAGKPKKGQVINLMDALKNSLKEEDKGGSGGGKKAPAKKKSASGSSSASKSGTQKKRATG</sequence>
<dbReference type="Proteomes" id="UP000009881">
    <property type="component" value="Unassembled WGS sequence"/>
</dbReference>
<evidence type="ECO:0000256" key="1">
    <source>
        <dbReference type="ARBA" id="ARBA00023125"/>
    </source>
</evidence>
<reference evidence="5 6" key="1">
    <citation type="journal article" date="2013" name="Genome Announc.">
        <title>Draft Genome Sequence of an Alphaproteobacterium, Caenispirillum salinarum AK4(T), Isolated from a Solar Saltern.</title>
        <authorList>
            <person name="Khatri I."/>
            <person name="Singh A."/>
            <person name="Korpole S."/>
            <person name="Pinnaka A.K."/>
            <person name="Subramanian S."/>
        </authorList>
    </citation>
    <scope>NUCLEOTIDE SEQUENCE [LARGE SCALE GENOMIC DNA]</scope>
    <source>
        <strain evidence="5 6">AK4</strain>
    </source>
</reference>
<dbReference type="GO" id="GO:0006303">
    <property type="term" value="P:double-strand break repair via nonhomologous end joining"/>
    <property type="evidence" value="ECO:0007669"/>
    <property type="project" value="UniProtKB-UniRule"/>
</dbReference>
<comment type="function">
    <text evidence="2">With LigD forms a non-homologous end joining (NHEJ) DNA repair enzyme, which repairs dsDNA breaks with reduced fidelity. Binds linear dsDNA with 5'- and 3'- overhangs but not closed circular dsDNA nor ssDNA. Recruits and stimulates the ligase activity of LigD.</text>
</comment>
<dbReference type="InterPro" id="IPR006164">
    <property type="entry name" value="DNA_bd_Ku70/Ku80"/>
</dbReference>